<keyword evidence="3" id="KW-1185">Reference proteome</keyword>
<evidence type="ECO:0000256" key="1">
    <source>
        <dbReference type="SAM" id="Coils"/>
    </source>
</evidence>
<protein>
    <submittedName>
        <fullName evidence="2">Uncharacterized protein</fullName>
    </submittedName>
</protein>
<gene>
    <name evidence="2" type="ORF">PLEPLA_LOCUS42378</name>
</gene>
<comment type="caution">
    <text evidence="2">The sequence shown here is derived from an EMBL/GenBank/DDBJ whole genome shotgun (WGS) entry which is preliminary data.</text>
</comment>
<dbReference type="EMBL" id="CADEAL010004218">
    <property type="protein sequence ID" value="CAB1454612.1"/>
    <property type="molecule type" value="Genomic_DNA"/>
</dbReference>
<name>A0A9N7VKL1_PLEPL</name>
<evidence type="ECO:0000313" key="2">
    <source>
        <dbReference type="EMBL" id="CAB1454612.1"/>
    </source>
</evidence>
<feature type="coiled-coil region" evidence="1">
    <location>
        <begin position="45"/>
        <end position="72"/>
    </location>
</feature>
<evidence type="ECO:0000313" key="3">
    <source>
        <dbReference type="Proteomes" id="UP001153269"/>
    </source>
</evidence>
<sequence>MATVNKLPGIPQDHLLQTQRHYPGRCDLATIKGGSSLSAEIRILIKNLQMDLHCMEGKYEQEKAEKEILKKLIHTLITSSQNVPRIREIIEGSLYKKKAELLMNVVSKKKAIIKEKTQAILCLNRKIAELEHCNNKMKQTAFFHASPAKSHPVDFDQEKLLLKQIQDLKEQITMERSDNDEKISQYEQKISKEEQKLSVYEQKISEDKQKISEYQKKIQDLKEQLQMELRTSAASADKIKDMEMEHQNSISNIEQFINSSRF</sequence>
<proteinExistence type="predicted"/>
<reference evidence="2" key="1">
    <citation type="submission" date="2020-03" db="EMBL/GenBank/DDBJ databases">
        <authorList>
            <person name="Weist P."/>
        </authorList>
    </citation>
    <scope>NUCLEOTIDE SEQUENCE</scope>
</reference>
<accession>A0A9N7VKL1</accession>
<dbReference type="Proteomes" id="UP001153269">
    <property type="component" value="Unassembled WGS sequence"/>
</dbReference>
<feature type="coiled-coil region" evidence="1">
    <location>
        <begin position="176"/>
        <end position="231"/>
    </location>
</feature>
<dbReference type="AlphaFoldDB" id="A0A9N7VKL1"/>
<keyword evidence="1" id="KW-0175">Coiled coil</keyword>
<organism evidence="2 3">
    <name type="scientific">Pleuronectes platessa</name>
    <name type="common">European plaice</name>
    <dbReference type="NCBI Taxonomy" id="8262"/>
    <lineage>
        <taxon>Eukaryota</taxon>
        <taxon>Metazoa</taxon>
        <taxon>Chordata</taxon>
        <taxon>Craniata</taxon>
        <taxon>Vertebrata</taxon>
        <taxon>Euteleostomi</taxon>
        <taxon>Actinopterygii</taxon>
        <taxon>Neopterygii</taxon>
        <taxon>Teleostei</taxon>
        <taxon>Neoteleostei</taxon>
        <taxon>Acanthomorphata</taxon>
        <taxon>Carangaria</taxon>
        <taxon>Pleuronectiformes</taxon>
        <taxon>Pleuronectoidei</taxon>
        <taxon>Pleuronectidae</taxon>
        <taxon>Pleuronectes</taxon>
    </lineage>
</organism>